<evidence type="ECO:0000256" key="2">
    <source>
        <dbReference type="SAM" id="SignalP"/>
    </source>
</evidence>
<feature type="signal peptide" evidence="2">
    <location>
        <begin position="1"/>
        <end position="25"/>
    </location>
</feature>
<dbReference type="Pfam" id="PF04955">
    <property type="entry name" value="HupE_UreJ"/>
    <property type="match status" value="1"/>
</dbReference>
<dbReference type="EMBL" id="JBBKTX010000001">
    <property type="protein sequence ID" value="MFK4751015.1"/>
    <property type="molecule type" value="Genomic_DNA"/>
</dbReference>
<evidence type="ECO:0000313" key="4">
    <source>
        <dbReference type="Proteomes" id="UP001620597"/>
    </source>
</evidence>
<keyword evidence="1" id="KW-1133">Transmembrane helix</keyword>
<evidence type="ECO:0000256" key="1">
    <source>
        <dbReference type="SAM" id="Phobius"/>
    </source>
</evidence>
<feature type="transmembrane region" description="Helical" evidence="1">
    <location>
        <begin position="71"/>
        <end position="93"/>
    </location>
</feature>
<name>A0ABW8NDZ0_9GAMM</name>
<dbReference type="InterPro" id="IPR007038">
    <property type="entry name" value="HupE_UreJ"/>
</dbReference>
<sequence>MKHIFKTVISASISATAVVPAVAMAHTGYETSGLMVGITHPFTGLDHLLAMVAVGLWAAQMGGKATWQLPLAFIVTMAFGAGLSMLGVTVPFVEGGILASVIAAGLLVAFAVRFNILLCTALTAGMAMFHGVAHGAEMPVAASGLSYLSGFLLATLMLHLAGIALIKAGKPAIAAMTARITGAGIAAGGLVLAVI</sequence>
<feature type="transmembrane region" description="Helical" evidence="1">
    <location>
        <begin position="99"/>
        <end position="124"/>
    </location>
</feature>
<feature type="transmembrane region" description="Helical" evidence="1">
    <location>
        <begin position="41"/>
        <end position="59"/>
    </location>
</feature>
<reference evidence="3 4" key="1">
    <citation type="submission" date="2024-03" db="EMBL/GenBank/DDBJ databases">
        <title>High-quality draft genome sequence of Oceanobacter sp. wDCs-4.</title>
        <authorList>
            <person name="Dong C."/>
        </authorList>
    </citation>
    <scope>NUCLEOTIDE SEQUENCE [LARGE SCALE GENOMIC DNA]</scope>
    <source>
        <strain evidence="4">wDCs-4</strain>
    </source>
</reference>
<dbReference type="Proteomes" id="UP001620597">
    <property type="component" value="Unassembled WGS sequence"/>
</dbReference>
<dbReference type="PIRSF" id="PIRSF016919">
    <property type="entry name" value="HupE_UreJ"/>
    <property type="match status" value="1"/>
</dbReference>
<keyword evidence="4" id="KW-1185">Reference proteome</keyword>
<accession>A0ABW8NDZ0</accession>
<keyword evidence="1" id="KW-0472">Membrane</keyword>
<evidence type="ECO:0000313" key="3">
    <source>
        <dbReference type="EMBL" id="MFK4751015.1"/>
    </source>
</evidence>
<feature type="transmembrane region" description="Helical" evidence="1">
    <location>
        <begin position="145"/>
        <end position="166"/>
    </location>
</feature>
<feature type="transmembrane region" description="Helical" evidence="1">
    <location>
        <begin position="172"/>
        <end position="194"/>
    </location>
</feature>
<keyword evidence="1" id="KW-0812">Transmembrane</keyword>
<keyword evidence="2" id="KW-0732">Signal</keyword>
<protein>
    <submittedName>
        <fullName evidence="3">HupE/UreJ family protein</fullName>
    </submittedName>
</protein>
<feature type="chain" id="PRO_5046560078" evidence="2">
    <location>
        <begin position="26"/>
        <end position="195"/>
    </location>
</feature>
<dbReference type="RefSeq" id="WP_416204545.1">
    <property type="nucleotide sequence ID" value="NZ_JBBKTX010000001.1"/>
</dbReference>
<organism evidence="3 4">
    <name type="scientific">Oceanobacter antarcticus</name>
    <dbReference type="NCBI Taxonomy" id="3133425"/>
    <lineage>
        <taxon>Bacteria</taxon>
        <taxon>Pseudomonadati</taxon>
        <taxon>Pseudomonadota</taxon>
        <taxon>Gammaproteobacteria</taxon>
        <taxon>Oceanospirillales</taxon>
        <taxon>Oceanospirillaceae</taxon>
        <taxon>Oceanobacter</taxon>
    </lineage>
</organism>
<proteinExistence type="predicted"/>
<gene>
    <name evidence="3" type="ORF">WG929_01210</name>
</gene>
<comment type="caution">
    <text evidence="3">The sequence shown here is derived from an EMBL/GenBank/DDBJ whole genome shotgun (WGS) entry which is preliminary data.</text>
</comment>